<comment type="caution">
    <text evidence="3">The sequence shown here is derived from an EMBL/GenBank/DDBJ whole genome shotgun (WGS) entry which is preliminary data.</text>
</comment>
<organism evidence="3 4">
    <name type="scientific">Bursaphelenchus okinawaensis</name>
    <dbReference type="NCBI Taxonomy" id="465554"/>
    <lineage>
        <taxon>Eukaryota</taxon>
        <taxon>Metazoa</taxon>
        <taxon>Ecdysozoa</taxon>
        <taxon>Nematoda</taxon>
        <taxon>Chromadorea</taxon>
        <taxon>Rhabditida</taxon>
        <taxon>Tylenchina</taxon>
        <taxon>Tylenchomorpha</taxon>
        <taxon>Aphelenchoidea</taxon>
        <taxon>Aphelenchoididae</taxon>
        <taxon>Bursaphelenchus</taxon>
    </lineage>
</organism>
<gene>
    <name evidence="3" type="ORF">BOKJ2_LOCUS13080</name>
</gene>
<keyword evidence="4" id="KW-1185">Reference proteome</keyword>
<dbReference type="Pfam" id="PF08719">
    <property type="entry name" value="NADAR"/>
    <property type="match status" value="1"/>
</dbReference>
<evidence type="ECO:0000313" key="4">
    <source>
        <dbReference type="Proteomes" id="UP000614601"/>
    </source>
</evidence>
<dbReference type="InterPro" id="IPR037238">
    <property type="entry name" value="YbiA-like_sf"/>
</dbReference>
<sequence>MEKGVEKKKDRGVNLKNYIGDMVRQNKKIDDVQNNNKLKYQDKVDTPKEQATEVVIKLPIPTSSKQDEVEEESIQLVYTSKNDEKAKLKAKGEESAKKLRRQIRTPIKYDIEDDDTNAKRKRENEDDWAYLKKRRCNDSPRKYDNLSSQSLSTSSLRRSSSIKSNGRYDFPPVYRNKDGDYFVAFFTNRYVFSNHFRCPNKIKLKDKNYPTSEHYYMYKKAKFHGDDDAADDILAEECPKAAKRITAGFRDFDSKKWNEKSVDIMRRAVMAKFDQNKELRHELFKTGNATLVEASPMDCRWGVGLGMENHDVANQAKWRGQNLLGQVLMGVRTSLAAQYPDEFESTKPAAERIMKQAINV</sequence>
<dbReference type="NCBIfam" id="TIGR02464">
    <property type="entry name" value="ribofla_fusion"/>
    <property type="match status" value="1"/>
</dbReference>
<dbReference type="Proteomes" id="UP000614601">
    <property type="component" value="Unassembled WGS sequence"/>
</dbReference>
<proteinExistence type="predicted"/>
<dbReference type="EMBL" id="CAJFDH010000006">
    <property type="protein sequence ID" value="CAD5229021.1"/>
    <property type="molecule type" value="Genomic_DNA"/>
</dbReference>
<dbReference type="SUPFAM" id="SSF143990">
    <property type="entry name" value="YbiA-like"/>
    <property type="match status" value="1"/>
</dbReference>
<feature type="domain" description="NADAR" evidence="2">
    <location>
        <begin position="188"/>
        <end position="335"/>
    </location>
</feature>
<name>A0A811LKK0_9BILA</name>
<dbReference type="AlphaFoldDB" id="A0A811LKK0"/>
<dbReference type="EMBL" id="CAJFCW020000006">
    <property type="protein sequence ID" value="CAG9125534.1"/>
    <property type="molecule type" value="Genomic_DNA"/>
</dbReference>
<feature type="compositionally biased region" description="Low complexity" evidence="1">
    <location>
        <begin position="146"/>
        <end position="161"/>
    </location>
</feature>
<evidence type="ECO:0000256" key="1">
    <source>
        <dbReference type="SAM" id="MobiDB-lite"/>
    </source>
</evidence>
<dbReference type="CDD" id="cd15457">
    <property type="entry name" value="NADAR"/>
    <property type="match status" value="1"/>
</dbReference>
<feature type="region of interest" description="Disordered" evidence="1">
    <location>
        <begin position="139"/>
        <end position="163"/>
    </location>
</feature>
<dbReference type="Proteomes" id="UP000783686">
    <property type="component" value="Unassembled WGS sequence"/>
</dbReference>
<accession>A0A811LKK0</accession>
<dbReference type="OrthoDB" id="206452at2759"/>
<evidence type="ECO:0000259" key="2">
    <source>
        <dbReference type="Pfam" id="PF08719"/>
    </source>
</evidence>
<dbReference type="Gene3D" id="1.10.357.40">
    <property type="entry name" value="YbiA-like"/>
    <property type="match status" value="1"/>
</dbReference>
<protein>
    <recommendedName>
        <fullName evidence="2">NADAR domain-containing protein</fullName>
    </recommendedName>
</protein>
<evidence type="ECO:0000313" key="3">
    <source>
        <dbReference type="EMBL" id="CAD5229021.1"/>
    </source>
</evidence>
<dbReference type="InterPro" id="IPR012816">
    <property type="entry name" value="NADAR"/>
</dbReference>
<reference evidence="3" key="1">
    <citation type="submission" date="2020-09" db="EMBL/GenBank/DDBJ databases">
        <authorList>
            <person name="Kikuchi T."/>
        </authorList>
    </citation>
    <scope>NUCLEOTIDE SEQUENCE</scope>
    <source>
        <strain evidence="3">SH1</strain>
    </source>
</reference>